<evidence type="ECO:0000256" key="3">
    <source>
        <dbReference type="ARBA" id="ARBA00022475"/>
    </source>
</evidence>
<evidence type="ECO:0000256" key="8">
    <source>
        <dbReference type="ARBA" id="ARBA00023288"/>
    </source>
</evidence>
<name>A0A803MCT2_CHEQI</name>
<dbReference type="Pfam" id="PF14368">
    <property type="entry name" value="LTP_2"/>
    <property type="match status" value="1"/>
</dbReference>
<evidence type="ECO:0000256" key="5">
    <source>
        <dbReference type="ARBA" id="ARBA00022729"/>
    </source>
</evidence>
<dbReference type="Proteomes" id="UP000596660">
    <property type="component" value="Unplaced"/>
</dbReference>
<keyword evidence="6" id="KW-1015">Disulfide bond</keyword>
<feature type="region of interest" description="Disordered" evidence="9">
    <location>
        <begin position="123"/>
        <end position="158"/>
    </location>
</feature>
<dbReference type="Gramene" id="AUR62027275-RA">
    <property type="protein sequence ID" value="AUR62027275-RA:cds"/>
    <property type="gene ID" value="AUR62027275"/>
</dbReference>
<keyword evidence="7" id="KW-0325">Glycoprotein</keyword>
<reference evidence="12" key="1">
    <citation type="journal article" date="2017" name="Nature">
        <title>The genome of Chenopodium quinoa.</title>
        <authorList>
            <person name="Jarvis D.E."/>
            <person name="Ho Y.S."/>
            <person name="Lightfoot D.J."/>
            <person name="Schmoeckel S.M."/>
            <person name="Li B."/>
            <person name="Borm T.J.A."/>
            <person name="Ohyanagi H."/>
            <person name="Mineta K."/>
            <person name="Michell C.T."/>
            <person name="Saber N."/>
            <person name="Kharbatia N.M."/>
            <person name="Rupper R.R."/>
            <person name="Sharp A.R."/>
            <person name="Dally N."/>
            <person name="Boughton B.A."/>
            <person name="Woo Y.H."/>
            <person name="Gao G."/>
            <person name="Schijlen E.G.W.M."/>
            <person name="Guo X."/>
            <person name="Momin A.A."/>
            <person name="Negrao S."/>
            <person name="Al-Babili S."/>
            <person name="Gehring C."/>
            <person name="Roessner U."/>
            <person name="Jung C."/>
            <person name="Murphy K."/>
            <person name="Arold S.T."/>
            <person name="Gojobori T."/>
            <person name="van der Linden C.G."/>
            <person name="van Loo E.N."/>
            <person name="Jellen E.N."/>
            <person name="Maughan P.J."/>
            <person name="Tester M."/>
        </authorList>
    </citation>
    <scope>NUCLEOTIDE SEQUENCE [LARGE SCALE GENOMIC DNA]</scope>
    <source>
        <strain evidence="12">cv. PI 614886</strain>
    </source>
</reference>
<dbReference type="AlphaFoldDB" id="A0A803MCT2"/>
<dbReference type="EnsemblPlants" id="AUR62027275-RA">
    <property type="protein sequence ID" value="AUR62027275-RA:cds"/>
    <property type="gene ID" value="AUR62027275"/>
</dbReference>
<dbReference type="InterPro" id="IPR036312">
    <property type="entry name" value="Bifun_inhib/LTP/seed_sf"/>
</dbReference>
<feature type="chain" id="PRO_5030839218" description="Bifunctional inhibitor/plant lipid transfer protein/seed storage helical domain-containing protein" evidence="10">
    <location>
        <begin position="22"/>
        <end position="182"/>
    </location>
</feature>
<comment type="subcellular location">
    <subcellularLocation>
        <location evidence="1">Cell membrane</location>
        <topology evidence="1">Lipid-anchor</topology>
        <topology evidence="1">GPI-anchor</topology>
    </subcellularLocation>
</comment>
<evidence type="ECO:0000256" key="6">
    <source>
        <dbReference type="ARBA" id="ARBA00023157"/>
    </source>
</evidence>
<protein>
    <recommendedName>
        <fullName evidence="11">Bifunctional inhibitor/plant lipid transfer protein/seed storage helical domain-containing protein</fullName>
    </recommendedName>
</protein>
<dbReference type="InterPro" id="IPR016140">
    <property type="entry name" value="Bifunc_inhib/LTP/seed_store"/>
</dbReference>
<comment type="similarity">
    <text evidence="2">Belongs to the plant LTP family.</text>
</comment>
<evidence type="ECO:0000256" key="7">
    <source>
        <dbReference type="ARBA" id="ARBA00023180"/>
    </source>
</evidence>
<dbReference type="GO" id="GO:0098552">
    <property type="term" value="C:side of membrane"/>
    <property type="evidence" value="ECO:0007669"/>
    <property type="project" value="UniProtKB-KW"/>
</dbReference>
<dbReference type="InterPro" id="IPR043325">
    <property type="entry name" value="LTSS"/>
</dbReference>
<dbReference type="SUPFAM" id="SSF47699">
    <property type="entry name" value="Bifunctional inhibitor/lipid-transfer protein/seed storage 2S albumin"/>
    <property type="match status" value="1"/>
</dbReference>
<dbReference type="GO" id="GO:0005886">
    <property type="term" value="C:plasma membrane"/>
    <property type="evidence" value="ECO:0007669"/>
    <property type="project" value="UniProtKB-SubCell"/>
</dbReference>
<keyword evidence="8" id="KW-0449">Lipoprotein</keyword>
<accession>A0A803MCT2</accession>
<keyword evidence="4" id="KW-0336">GPI-anchor</keyword>
<feature type="signal peptide" evidence="10">
    <location>
        <begin position="1"/>
        <end position="21"/>
    </location>
</feature>
<dbReference type="PANTHER" id="PTHR33044">
    <property type="entry name" value="BIFUNCTIONAL INHIBITOR/LIPID-TRANSFER PROTEIN/SEED STORAGE 2S ALBUMIN SUPERFAMILY PROTEIN-RELATED"/>
    <property type="match status" value="1"/>
</dbReference>
<evidence type="ECO:0000256" key="10">
    <source>
        <dbReference type="SAM" id="SignalP"/>
    </source>
</evidence>
<keyword evidence="5 10" id="KW-0732">Signal</keyword>
<keyword evidence="3" id="KW-1003">Cell membrane</keyword>
<keyword evidence="13" id="KW-1185">Reference proteome</keyword>
<evidence type="ECO:0000313" key="12">
    <source>
        <dbReference type="EnsemblPlants" id="AUR62027275-RA:cds"/>
    </source>
</evidence>
<evidence type="ECO:0000313" key="13">
    <source>
        <dbReference type="Proteomes" id="UP000596660"/>
    </source>
</evidence>
<evidence type="ECO:0000256" key="1">
    <source>
        <dbReference type="ARBA" id="ARBA00004609"/>
    </source>
</evidence>
<keyword evidence="4" id="KW-0472">Membrane</keyword>
<feature type="domain" description="Bifunctional inhibitor/plant lipid transfer protein/seed storage helical" evidence="11">
    <location>
        <begin position="17"/>
        <end position="107"/>
    </location>
</feature>
<dbReference type="Gene3D" id="1.10.110.10">
    <property type="entry name" value="Plant lipid-transfer and hydrophobic proteins"/>
    <property type="match status" value="1"/>
</dbReference>
<dbReference type="CDD" id="cd00010">
    <property type="entry name" value="AAI_LTSS"/>
    <property type="match status" value="1"/>
</dbReference>
<proteinExistence type="inferred from homology"/>
<dbReference type="OMA" id="CCQPLEM"/>
<sequence>MSKVLCLAALMVVLVVPTPLAARAQDEVDVPDCVMELDPCGPFVNSTTAVPPAACCQPLEMVTKNDLPCLCTIFSSIEIIQALSLNVTEALTLPQRCGIQFDILAQCEALALAPSMSPAVAPASDLAQAPSPSSSPAAGSTPTPPGGSSTSSPPGNAAPKITGAGSVGIVSILLMFGAYTMF</sequence>
<evidence type="ECO:0000256" key="9">
    <source>
        <dbReference type="SAM" id="MobiDB-lite"/>
    </source>
</evidence>
<evidence type="ECO:0000256" key="2">
    <source>
        <dbReference type="ARBA" id="ARBA00009748"/>
    </source>
</evidence>
<organism evidence="12 13">
    <name type="scientific">Chenopodium quinoa</name>
    <name type="common">Quinoa</name>
    <dbReference type="NCBI Taxonomy" id="63459"/>
    <lineage>
        <taxon>Eukaryota</taxon>
        <taxon>Viridiplantae</taxon>
        <taxon>Streptophyta</taxon>
        <taxon>Embryophyta</taxon>
        <taxon>Tracheophyta</taxon>
        <taxon>Spermatophyta</taxon>
        <taxon>Magnoliopsida</taxon>
        <taxon>eudicotyledons</taxon>
        <taxon>Gunneridae</taxon>
        <taxon>Pentapetalae</taxon>
        <taxon>Caryophyllales</taxon>
        <taxon>Chenopodiaceae</taxon>
        <taxon>Chenopodioideae</taxon>
        <taxon>Atripliceae</taxon>
        <taxon>Chenopodium</taxon>
    </lineage>
</organism>
<evidence type="ECO:0000256" key="4">
    <source>
        <dbReference type="ARBA" id="ARBA00022622"/>
    </source>
</evidence>
<evidence type="ECO:0000259" key="11">
    <source>
        <dbReference type="Pfam" id="PF14368"/>
    </source>
</evidence>
<reference evidence="12" key="2">
    <citation type="submission" date="2021-03" db="UniProtKB">
        <authorList>
            <consortium name="EnsemblPlants"/>
        </authorList>
    </citation>
    <scope>IDENTIFICATION</scope>
</reference>